<dbReference type="AlphaFoldDB" id="A0A0F9SUE2"/>
<proteinExistence type="predicted"/>
<organism evidence="1">
    <name type="scientific">marine sediment metagenome</name>
    <dbReference type="NCBI Taxonomy" id="412755"/>
    <lineage>
        <taxon>unclassified sequences</taxon>
        <taxon>metagenomes</taxon>
        <taxon>ecological metagenomes</taxon>
    </lineage>
</organism>
<accession>A0A0F9SUE2</accession>
<gene>
    <name evidence="1" type="ORF">LCGC14_0430720</name>
</gene>
<protein>
    <recommendedName>
        <fullName evidence="2">Tail sheath protein C-terminal domain-containing protein</fullName>
    </recommendedName>
</protein>
<reference evidence="1" key="1">
    <citation type="journal article" date="2015" name="Nature">
        <title>Complex archaea that bridge the gap between prokaryotes and eukaryotes.</title>
        <authorList>
            <person name="Spang A."/>
            <person name="Saw J.H."/>
            <person name="Jorgensen S.L."/>
            <person name="Zaremba-Niedzwiedzka K."/>
            <person name="Martijn J."/>
            <person name="Lind A.E."/>
            <person name="van Eijk R."/>
            <person name="Schleper C."/>
            <person name="Guy L."/>
            <person name="Ettema T.J."/>
        </authorList>
    </citation>
    <scope>NUCLEOTIDE SEQUENCE</scope>
</reference>
<comment type="caution">
    <text evidence="1">The sequence shown here is derived from an EMBL/GenBank/DDBJ whole genome shotgun (WGS) entry which is preliminary data.</text>
</comment>
<name>A0A0F9SUE2_9ZZZZ</name>
<evidence type="ECO:0008006" key="2">
    <source>
        <dbReference type="Google" id="ProtNLM"/>
    </source>
</evidence>
<evidence type="ECO:0000313" key="1">
    <source>
        <dbReference type="EMBL" id="KKN70494.1"/>
    </source>
</evidence>
<dbReference type="EMBL" id="LAZR01000402">
    <property type="protein sequence ID" value="KKN70494.1"/>
    <property type="molecule type" value="Genomic_DNA"/>
</dbReference>
<sequence length="812" mass="86180">MATLPQPDVLVEQVFEAPTPTLIPPSLPVVVIGVNNQIEFRQTAGAYDGTSAAFTYPNLISGAAVDTATVEAHLFTSLGVFKLLPADLTITTSDVTVGANAQVDREVVATRSSGKTAAPTVTAPPHPTDGVTSGLTLTSAGSTFVVDGILPGMTLHIIEGTDAGSFIVDSVTSDTVLVVKATPWTGFTAFTGDTGHTFFIPVDLAVFEDLTIDFFKAGVAPQQDLTILSGGDLSRPAMKVEKILSATQIAINAIIVKGTDTGETTVSTNTFDDSGEDFTANGTKIGDLLVIEEGADISVRTITAIPLATQLTVDGSAFSATATTLDYRIVATLAAASNVQYKIDETNFELTGSVLLSYTALRTDNIGKLVQLQTLTDINGKLGAAVPENPLAFAASMANLNTDTTLFATAVAADTVADFTLASEFLENEDVYALNILTQDPTVAQIFSAHVTQQSDIDSKHERIVFINRALFVQSTKTDEDPADTGALITNNTSPTLDEFDDSTADFVTDGIIQGDEIEFTHTTAGVDVSETTRVFSVTDLDTLVLVDGLTAGFITAWNTAAGLGDAAYTIKSATLDKFEQADNIADFSESFANRRVYNIWPDLVEITFTDETKETTFQTAAEIADPALLGGGDITAVLPGYFLGSMIAGMVPGNDPEQPFTNFNIIGAIGLRNSNRYFSDTQLDTVATGGTYIVVQDAVDGPVSSRHQLSTNVLTIETRELSITKVVDFTAKFLRGALRPYIGKFNITDIYLEQLRTVVDGVLKDLIAQGVLIDGTIVSLEQSVDQPDTVLIEIDLQVPFPANFIRITLLV</sequence>